<evidence type="ECO:0008006" key="4">
    <source>
        <dbReference type="Google" id="ProtNLM"/>
    </source>
</evidence>
<dbReference type="OrthoDB" id="414175at2759"/>
<evidence type="ECO:0000313" key="3">
    <source>
        <dbReference type="Proteomes" id="UP000070501"/>
    </source>
</evidence>
<evidence type="ECO:0000313" key="2">
    <source>
        <dbReference type="EMBL" id="KXJ87226.1"/>
    </source>
</evidence>
<dbReference type="Gene3D" id="3.90.550.50">
    <property type="match status" value="1"/>
</dbReference>
<keyword evidence="3" id="KW-1185">Reference proteome</keyword>
<evidence type="ECO:0000256" key="1">
    <source>
        <dbReference type="SAM" id="Phobius"/>
    </source>
</evidence>
<organism evidence="2 3">
    <name type="scientific">Microdochium bolleyi</name>
    <dbReference type="NCBI Taxonomy" id="196109"/>
    <lineage>
        <taxon>Eukaryota</taxon>
        <taxon>Fungi</taxon>
        <taxon>Dikarya</taxon>
        <taxon>Ascomycota</taxon>
        <taxon>Pezizomycotina</taxon>
        <taxon>Sordariomycetes</taxon>
        <taxon>Xylariomycetidae</taxon>
        <taxon>Xylariales</taxon>
        <taxon>Microdochiaceae</taxon>
        <taxon>Microdochium</taxon>
    </lineage>
</organism>
<proteinExistence type="predicted"/>
<dbReference type="STRING" id="196109.A0A136IQS5"/>
<dbReference type="Proteomes" id="UP000070501">
    <property type="component" value="Unassembled WGS sequence"/>
</dbReference>
<name>A0A136IQS5_9PEZI</name>
<gene>
    <name evidence="2" type="ORF">Micbo1qcDRAFT_236434</name>
</gene>
<reference evidence="3" key="1">
    <citation type="submission" date="2016-02" db="EMBL/GenBank/DDBJ databases">
        <title>Draft genome sequence of Microdochium bolleyi, a fungal endophyte of beachgrass.</title>
        <authorList>
            <consortium name="DOE Joint Genome Institute"/>
            <person name="David A.S."/>
            <person name="May G."/>
            <person name="Haridas S."/>
            <person name="Lim J."/>
            <person name="Wang M."/>
            <person name="Labutti K."/>
            <person name="Lipzen A."/>
            <person name="Barry K."/>
            <person name="Grigoriev I.V."/>
        </authorList>
    </citation>
    <scope>NUCLEOTIDE SEQUENCE [LARGE SCALE GENOMIC DNA]</scope>
    <source>
        <strain evidence="3">J235TASD1</strain>
    </source>
</reference>
<protein>
    <recommendedName>
        <fullName evidence="4">Glycosyltransferase family 31 protein</fullName>
    </recommendedName>
</protein>
<dbReference type="PANTHER" id="PTHR10811">
    <property type="entry name" value="FRINGE-RELATED"/>
    <property type="match status" value="1"/>
</dbReference>
<feature type="transmembrane region" description="Helical" evidence="1">
    <location>
        <begin position="33"/>
        <end position="54"/>
    </location>
</feature>
<keyword evidence="1" id="KW-0812">Transmembrane</keyword>
<sequence>MTISQAPSAWKTPAWLVPTATIKSTSSARRRRIVTAALAIGALSVLPIACFTLMPSSTFAALGTFIPSLSGPLPPQHDLFGIPGFGSDVEIAFMDIYFNETTTRDADSIPIAQNLAGADMESAFTTFQLDNPNLTNGSSSSNSTPSPDEYILSQRKQGAATRTVTAQIAPRHNGRVDASHITFGLATSLDRISGTVRNVQHWAAGTDARFIIVLIPRKDGSAGDDNDINNNGPSSIDEAEALFAAAGVPHVTFIPQQQDDPKNAWENAYMSLITHFHASLTPKGGKKTTRWVSWIDDDTFFPSLPALTSTLSTRFGDADRQPYYVGQMSERYEYVRDGGIVAFGGAGVFLSVPLLEQLALHADACFRHERHDTFTGGDFRLADCVHRWTTTKLSPLEGLHQLDFGGDASGFYEAERAQPLSVHHWKSWHAFDMPEIARVGEVCGDACILQHFRLGGRGQWAMTNGFSIVRYSTGYRRVDSIAAARERDVDTQGRTEEIEVPGAMEKTWDTTRRDAKDMWEYSLEPLMDKDSGKRQYLLEKLERDAEGNMVVDYVHREEGVGRGLIRVRLMAITPA</sequence>
<dbReference type="EMBL" id="KQ964263">
    <property type="protein sequence ID" value="KXJ87226.1"/>
    <property type="molecule type" value="Genomic_DNA"/>
</dbReference>
<dbReference type="InterPro" id="IPR006740">
    <property type="entry name" value="DUF604"/>
</dbReference>
<dbReference type="InParanoid" id="A0A136IQS5"/>
<dbReference type="Pfam" id="PF04646">
    <property type="entry name" value="DUF604"/>
    <property type="match status" value="1"/>
</dbReference>
<keyword evidence="1" id="KW-0472">Membrane</keyword>
<keyword evidence="1" id="KW-1133">Transmembrane helix</keyword>
<accession>A0A136IQS5</accession>
<dbReference type="AlphaFoldDB" id="A0A136IQS5"/>